<dbReference type="EMBL" id="WNDX01000085">
    <property type="protein sequence ID" value="KAF1042384.1"/>
    <property type="molecule type" value="Genomic_DNA"/>
</dbReference>
<protein>
    <submittedName>
        <fullName evidence="1">Uncharacterized protein</fullName>
    </submittedName>
</protein>
<proteinExistence type="predicted"/>
<dbReference type="AlphaFoldDB" id="A0A7V8FVL1"/>
<dbReference type="Proteomes" id="UP000462435">
    <property type="component" value="Unassembled WGS sequence"/>
</dbReference>
<organism evidence="1 2">
    <name type="scientific">Herbaspirillum frisingense</name>
    <dbReference type="NCBI Taxonomy" id="92645"/>
    <lineage>
        <taxon>Bacteria</taxon>
        <taxon>Pseudomonadati</taxon>
        <taxon>Pseudomonadota</taxon>
        <taxon>Betaproteobacteria</taxon>
        <taxon>Burkholderiales</taxon>
        <taxon>Oxalobacteraceae</taxon>
        <taxon>Herbaspirillum</taxon>
    </lineage>
</organism>
<accession>A0A7V8FVL1</accession>
<evidence type="ECO:0000313" key="2">
    <source>
        <dbReference type="Proteomes" id="UP000462435"/>
    </source>
</evidence>
<reference evidence="2" key="1">
    <citation type="journal article" date="2020" name="MBio">
        <title>Horizontal gene transfer to a defensive symbiont with a reduced genome amongst a multipartite beetle microbiome.</title>
        <authorList>
            <person name="Waterworth S.C."/>
            <person name="Florez L.V."/>
            <person name="Rees E.R."/>
            <person name="Hertweck C."/>
            <person name="Kaltenpoth M."/>
            <person name="Kwan J.C."/>
        </authorList>
    </citation>
    <scope>NUCLEOTIDE SEQUENCE [LARGE SCALE GENOMIC DNA]</scope>
</reference>
<name>A0A7V8FVL1_9BURK</name>
<comment type="caution">
    <text evidence="1">The sequence shown here is derived from an EMBL/GenBank/DDBJ whole genome shotgun (WGS) entry which is preliminary data.</text>
</comment>
<sequence length="99" mass="10893">MSEDKRIRLSTTDKRIELVLSASRSTRTAALYLAPKKGHYTSTLLAIAIADEDDYCSIAKDRDGHWALWLKSAAFFVRAADGQLVADFFSIELPAGGES</sequence>
<evidence type="ECO:0000313" key="1">
    <source>
        <dbReference type="EMBL" id="KAF1042384.1"/>
    </source>
</evidence>
<gene>
    <name evidence="1" type="ORF">GAK35_02757</name>
</gene>